<keyword evidence="2" id="KW-0469">Meiosis</keyword>
<organism evidence="6 7">
    <name type="scientific">Rhizophagus irregularis</name>
    <dbReference type="NCBI Taxonomy" id="588596"/>
    <lineage>
        <taxon>Eukaryota</taxon>
        <taxon>Fungi</taxon>
        <taxon>Fungi incertae sedis</taxon>
        <taxon>Mucoromycota</taxon>
        <taxon>Glomeromycotina</taxon>
        <taxon>Glomeromycetes</taxon>
        <taxon>Glomerales</taxon>
        <taxon>Glomeraceae</taxon>
        <taxon>Rhizophagus</taxon>
    </lineage>
</organism>
<dbReference type="GO" id="GO:0038202">
    <property type="term" value="P:TORC1 signaling"/>
    <property type="evidence" value="ECO:0007669"/>
    <property type="project" value="TreeGrafter"/>
</dbReference>
<sequence>MVNSLLAILLVINSSRGSHFVFHYPKVPQRRDEIEQVRRESDLDEEFGDDLLENDVITWPYGPTEDFDNRSFRSRLEEDNEEYDFNSKKQANNNTGNDEIERNEMNQLFGFETRLLADIFCPRHKGLAKFQLSIDDLTFVGQPVFLKTADTNKRGTYSGDRDLRKKIDDNDNSTDLDNNEELQEQLSDAQNEEQIPPSVASDITSSTHSMQQHLHVTFFHLVFVLEPPELELCRQVDDIYNNIITKLTAALRYEQLRCDYVGKETELILSLRENSGTSNLDELMEITLEKSSLARTIRKVYDAISNDCVAHILINDYIDLSLQIPPLVPTINTHDNDIIGHEYAHYPVIAPYHTLLLLEDPEEILKNMPLDANPTLVQLVQILTPTQRLADLCTVLDCSLAQIFRLAAHLIYWRKAKIIDVIGVRNLYVVSPTADMNSLPTYIEYFKQHFPALDLVKILDSFSVPKPQAEYEEKLRNSGDSEFNSSYDTAIISPVEKASDSERDWLNNFVANHPKETVSLFERLIKYFNGKHHVDEILFRESLKPRDLSKIITLFSKDQYIIVLC</sequence>
<accession>A0A915YP98</accession>
<dbReference type="Proteomes" id="UP000684084">
    <property type="component" value="Unassembled WGS sequence"/>
</dbReference>
<dbReference type="AlphaFoldDB" id="A0A915YP98"/>
<feature type="domain" description="GATOR1 complex protein NPRL3 C-terminal HTH" evidence="5">
    <location>
        <begin position="500"/>
        <end position="557"/>
    </location>
</feature>
<reference evidence="6" key="1">
    <citation type="submission" date="2020-05" db="EMBL/GenBank/DDBJ databases">
        <authorList>
            <person name="Rincon C."/>
            <person name="Sanders R I."/>
            <person name="Robbins C."/>
            <person name="Chaturvedi A."/>
        </authorList>
    </citation>
    <scope>NUCLEOTIDE SEQUENCE</scope>
    <source>
        <strain evidence="6">CHB12</strain>
    </source>
</reference>
<evidence type="ECO:0000313" key="6">
    <source>
        <dbReference type="EMBL" id="CAB5300666.1"/>
    </source>
</evidence>
<evidence type="ECO:0000313" key="7">
    <source>
        <dbReference type="Proteomes" id="UP000684084"/>
    </source>
</evidence>
<comment type="subcellular location">
    <subcellularLocation>
        <location evidence="2">Vacuole membrane</location>
        <topology evidence="2">Peripheral membrane protein</topology>
    </subcellularLocation>
</comment>
<dbReference type="GO" id="GO:1904262">
    <property type="term" value="P:negative regulation of TORC1 signaling"/>
    <property type="evidence" value="ECO:0007669"/>
    <property type="project" value="TreeGrafter"/>
</dbReference>
<dbReference type="GO" id="GO:0005774">
    <property type="term" value="C:vacuolar membrane"/>
    <property type="evidence" value="ECO:0007669"/>
    <property type="project" value="UniProtKB-SubCell"/>
</dbReference>
<evidence type="ECO:0000256" key="3">
    <source>
        <dbReference type="SAM" id="MobiDB-lite"/>
    </source>
</evidence>
<evidence type="ECO:0000256" key="4">
    <source>
        <dbReference type="SAM" id="SignalP"/>
    </source>
</evidence>
<protein>
    <recommendedName>
        <fullName evidence="2">Nitrogen permease regulator 3</fullName>
    </recommendedName>
    <alternativeName>
        <fullName evidence="2">Required for meiotic nuclear division protein 11</fullName>
    </alternativeName>
</protein>
<gene>
    <name evidence="6" type="ORF">CHRIB12_LOCUS824</name>
</gene>
<dbReference type="Pfam" id="PF24064">
    <property type="entry name" value="HTH_NPRL3"/>
    <property type="match status" value="1"/>
</dbReference>
<feature type="region of interest" description="Disordered" evidence="3">
    <location>
        <begin position="156"/>
        <end position="177"/>
    </location>
</feature>
<comment type="function">
    <text evidence="2">Mediates inactivation of the TORC1 complex in response to amino acid starvation. Required for meiotic nuclear division.</text>
</comment>
<proteinExistence type="inferred from homology"/>
<dbReference type="InterPro" id="IPR005365">
    <property type="entry name" value="Npr3"/>
</dbReference>
<evidence type="ECO:0000256" key="2">
    <source>
        <dbReference type="RuleBase" id="RU368069"/>
    </source>
</evidence>
<comment type="caution">
    <text evidence="6">The sequence shown here is derived from an EMBL/GenBank/DDBJ whole genome shotgun (WGS) entry which is preliminary data.</text>
</comment>
<comment type="similarity">
    <text evidence="1 2">Belongs to the NPR3 family.</text>
</comment>
<feature type="compositionally biased region" description="Basic and acidic residues" evidence="3">
    <location>
        <begin position="159"/>
        <end position="169"/>
    </location>
</feature>
<dbReference type="GO" id="GO:0051321">
    <property type="term" value="P:meiotic cell cycle"/>
    <property type="evidence" value="ECO:0007669"/>
    <property type="project" value="UniProtKB-UniRule"/>
</dbReference>
<feature type="signal peptide" evidence="4">
    <location>
        <begin position="1"/>
        <end position="17"/>
    </location>
</feature>
<name>A0A915YP98_9GLOM</name>
<dbReference type="VEuPathDB" id="FungiDB:RhiirFUN_001526"/>
<dbReference type="GO" id="GO:0010508">
    <property type="term" value="P:positive regulation of autophagy"/>
    <property type="evidence" value="ECO:0007669"/>
    <property type="project" value="TreeGrafter"/>
</dbReference>
<dbReference type="Pfam" id="PF03666">
    <property type="entry name" value="NPR3"/>
    <property type="match status" value="1"/>
</dbReference>
<dbReference type="PANTHER" id="PTHR13153:SF5">
    <property type="entry name" value="GATOR COMPLEX PROTEIN NPRL3"/>
    <property type="match status" value="1"/>
</dbReference>
<evidence type="ECO:0000256" key="1">
    <source>
        <dbReference type="ARBA" id="ARBA00010546"/>
    </source>
</evidence>
<dbReference type="OrthoDB" id="18648at2759"/>
<feature type="chain" id="PRO_5037502224" description="Nitrogen permease regulator 3" evidence="4">
    <location>
        <begin position="18"/>
        <end position="565"/>
    </location>
</feature>
<dbReference type="EMBL" id="CAGKOT010000001">
    <property type="protein sequence ID" value="CAB5300666.1"/>
    <property type="molecule type" value="Genomic_DNA"/>
</dbReference>
<keyword evidence="2 4" id="KW-0732">Signal</keyword>
<dbReference type="GO" id="GO:1990130">
    <property type="term" value="C:GATOR1 complex"/>
    <property type="evidence" value="ECO:0007669"/>
    <property type="project" value="TreeGrafter"/>
</dbReference>
<evidence type="ECO:0000259" key="5">
    <source>
        <dbReference type="Pfam" id="PF24064"/>
    </source>
</evidence>
<dbReference type="PANTHER" id="PTHR13153">
    <property type="entry name" value="CGTHBA PROTEIN -14 GENE PROTEIN"/>
    <property type="match status" value="1"/>
</dbReference>
<dbReference type="InterPro" id="IPR056603">
    <property type="entry name" value="HTH_NPRL3"/>
</dbReference>
<dbReference type="GO" id="GO:0034198">
    <property type="term" value="P:cellular response to amino acid starvation"/>
    <property type="evidence" value="ECO:0007669"/>
    <property type="project" value="TreeGrafter"/>
</dbReference>